<accession>A0AAD5W2H1</accession>
<evidence type="ECO:0000259" key="9">
    <source>
        <dbReference type="PROSITE" id="PS50837"/>
    </source>
</evidence>
<dbReference type="InterPro" id="IPR027417">
    <property type="entry name" value="P-loop_NTPase"/>
</dbReference>
<proteinExistence type="inferred from homology"/>
<dbReference type="Gene3D" id="2.40.100.10">
    <property type="entry name" value="Cyclophilin-like"/>
    <property type="match status" value="1"/>
</dbReference>
<dbReference type="Pfam" id="PF24883">
    <property type="entry name" value="NPHP3_N"/>
    <property type="match status" value="2"/>
</dbReference>
<dbReference type="Gene3D" id="3.40.50.300">
    <property type="entry name" value="P-loop containing nucleotide triphosphate hydrolases"/>
    <property type="match status" value="2"/>
</dbReference>
<evidence type="ECO:0000256" key="7">
    <source>
        <dbReference type="ARBA" id="ARBA00038147"/>
    </source>
</evidence>
<dbReference type="Proteomes" id="UP001213000">
    <property type="component" value="Unassembled WGS sequence"/>
</dbReference>
<dbReference type="PROSITE" id="PS50072">
    <property type="entry name" value="CSA_PPIASE_2"/>
    <property type="match status" value="1"/>
</dbReference>
<evidence type="ECO:0000256" key="2">
    <source>
        <dbReference type="ARBA" id="ARBA00002388"/>
    </source>
</evidence>
<feature type="domain" description="PPIase cyclophilin-type" evidence="8">
    <location>
        <begin position="1"/>
        <end position="155"/>
    </location>
</feature>
<name>A0AAD5W2H1_9AGAR</name>
<evidence type="ECO:0000256" key="1">
    <source>
        <dbReference type="ARBA" id="ARBA00000971"/>
    </source>
</evidence>
<dbReference type="PROSITE" id="PS00170">
    <property type="entry name" value="CSA_PPIASE_1"/>
    <property type="match status" value="1"/>
</dbReference>
<dbReference type="SUPFAM" id="SSF52540">
    <property type="entry name" value="P-loop containing nucleoside triphosphate hydrolases"/>
    <property type="match status" value="2"/>
</dbReference>
<evidence type="ECO:0000256" key="5">
    <source>
        <dbReference type="ARBA" id="ARBA00023110"/>
    </source>
</evidence>
<evidence type="ECO:0000313" key="11">
    <source>
        <dbReference type="Proteomes" id="UP001213000"/>
    </source>
</evidence>
<gene>
    <name evidence="10" type="ORF">NP233_g142</name>
</gene>
<keyword evidence="11" id="KW-1185">Reference proteome</keyword>
<comment type="function">
    <text evidence="2">PPIases accelerate the folding of proteins. It catalyzes the cis-trans isomerization of proline imidic peptide bonds in oligopeptides.</text>
</comment>
<sequence length="1847" mass="207226">MSDSVVLETSLGDVQLELYWDHAPKTCKNFAELAKKGYYNGVIFHRIIADFMIQGGDPTGTGRGGTSIYGQKFEDEIHPELRFTGAGILAMANSGPNTNGSQFFITLAPTPYLDNKHTIFGRVSSGMRVVQRLGAVATDAQDKPREDVKIHKARAQSRDTRGLIGFEADRSALYILPSQERERCLLITIEVGGAKGPAKLQVATSATSALQPPWKRAKKSSSASRSFSSFHTCRYQQSATLRPSDTSAGEFHVSSTSLEDGRSKASIDEVIAAIQTQTSDVSSILSVEASNDTFRTETGHFAGAHDFTIMQPSFLDNSQSYQFLVTEQPVVTLLKNASVAEAGLDAAARYPPPRCHPGTRKGVQEQLCRWLLDQPSIRKLTWLFGPAGGGKSAIVQTFAEHVKGRGLLAAAYFCSNSEGSKRSDPLRIIPTLAFQLANHYSVYKHSVTRKLASDPSILDATLEVQFRGLIEEPFLQITSQSFKGGPGLIVIDGLDECSDDEVQCELLGLIKRAVLNSQLPLIWLISSRPERHIKSIILHPQFARLCQRVEILVDKELRVDAEIFLRARFREIHNKFQDVMSVSVDQVWPQDADFKIILEAVDGHFAVASTAERFVGDHFASNPEAQLTSLIGLLQVPSSISTINPLKTLDTFYHRILVKVSERCIRVAMNILALHAYDRNCIGFARLDRLSTRKLWLFLHIDQASFYSSMQKLHSVVDIPPSQEASERGLAFYHKSFPDYLTNSSRSGKFFIPEEVARQCQLACTFHWYNMILQYKNVLRVTTREYREAESSLKEWFCGALTQELLEDFREQLLCSYKFGSVPKEITCENGFLDQLHIFNFNLMPDEGTNSNLLLRFAIALAQTIDKTDNLPFIRTEVNDDATDQKLLYHLSLLSNGEPVDPLDLTALDPLEKMEEETIAFVIVGVGSKSGLACIGHWLDGLEWRTMWLDAVLPPTVEQKRQYQRWENEIVARRQGWGYSSSEKDSDGSIDADGEPSPYYSLEISAFVAYLSLKRKFSLMYPAYDARRLQNASPKSTEDTSPLSNFEYDPRIISNNQPVLNGSLNTTTFGIPRGIHAVQQLSSASETRPSLHSPTNHYLHGPFDSRFQMQSKSLVGEVISSVQPRNGGIDSKELPGPNLDGQGGPFAGAHDFTMTHPAFYDMSQNYSYIMTGQPVLMLLRNTGTPEAGLDAAARFPAPRCHPGTRKTIQENLFRWLFESPSDKRMVWLFGPAGVGKSAVAQTFAEAAKRNGLLASAYFLSSTQGVKRSDSLRIIPTLAYQLAIHNDHYKHIITQTITSDPSILDATLESQFRGLVIEPFLQLSSYGIQPFGGKLHVIIIDGLDECSDDDAQCELVELIKDAAQRAHIPLIWLICSRPERHLKSTFSQLEYADICGREELLIDRETRGDVEQFLHSRFKDIRKRFHYMINVDAGSPWPTEEEFQVICGVVDGHFVVAAVVERFIGDRVARNPQGQLASLVSMLRGLSNVGVANPLEALDNFYSRILAKTPDQAWPLAQRVLAISAYNLDRVDRDDERTIFDCTRQIWLFLGSDQAQFYSVMEALHSVLDIPSPEDACSKRLTFYHKSFPDYLVNKSRSGRYFISREHAYQCHLACAFNWLNAIYRICNPNHVSAEECCHADSMINAWPHKPEFEPTPRLGLYTRFAVDLAHNYLIRYKMPVKDSISDVLIHALLDFNFNLLSFHKEEFSDNSILPMFAVDAAQDPRANQDFVRTVARDEIVDSKLLQHLSILTNGRAIKQLDLSTTDPFENIENKSARYVIVGVGSKSGLACIGKGLTGYGCSYRAWRWSVIWLNAALPPTRGQKYRYREWEQEIIAYEKSRGERTIS</sequence>
<dbReference type="InterPro" id="IPR002130">
    <property type="entry name" value="Cyclophilin-type_PPIase_dom"/>
</dbReference>
<comment type="catalytic activity">
    <reaction evidence="1">
        <text>[protein]-peptidylproline (omega=180) = [protein]-peptidylproline (omega=0)</text>
        <dbReference type="Rhea" id="RHEA:16237"/>
        <dbReference type="Rhea" id="RHEA-COMP:10747"/>
        <dbReference type="Rhea" id="RHEA-COMP:10748"/>
        <dbReference type="ChEBI" id="CHEBI:83833"/>
        <dbReference type="ChEBI" id="CHEBI:83834"/>
        <dbReference type="EC" id="5.2.1.8"/>
    </reaction>
</comment>
<evidence type="ECO:0000259" key="8">
    <source>
        <dbReference type="PROSITE" id="PS50072"/>
    </source>
</evidence>
<comment type="caution">
    <text evidence="10">The sequence shown here is derived from an EMBL/GenBank/DDBJ whole genome shotgun (WGS) entry which is preliminary data.</text>
</comment>
<dbReference type="InterPro" id="IPR029000">
    <property type="entry name" value="Cyclophilin-like_dom_sf"/>
</dbReference>
<keyword evidence="4" id="KW-0677">Repeat</keyword>
<reference evidence="10" key="1">
    <citation type="submission" date="2022-07" db="EMBL/GenBank/DDBJ databases">
        <title>Genome Sequence of Leucocoprinus birnbaumii.</title>
        <authorList>
            <person name="Buettner E."/>
        </authorList>
    </citation>
    <scope>NUCLEOTIDE SEQUENCE</scope>
    <source>
        <strain evidence="10">VT141</strain>
    </source>
</reference>
<dbReference type="InterPro" id="IPR056884">
    <property type="entry name" value="NPHP3-like_N"/>
</dbReference>
<evidence type="ECO:0000256" key="6">
    <source>
        <dbReference type="ARBA" id="ARBA00023235"/>
    </source>
</evidence>
<dbReference type="InterPro" id="IPR020892">
    <property type="entry name" value="Cyclophilin-type_PPIase_CS"/>
</dbReference>
<dbReference type="InterPro" id="IPR007111">
    <property type="entry name" value="NACHT_NTPase"/>
</dbReference>
<dbReference type="InterPro" id="IPR044666">
    <property type="entry name" value="Cyclophilin_A-like"/>
</dbReference>
<dbReference type="PRINTS" id="PR00153">
    <property type="entry name" value="CSAPPISMRASE"/>
</dbReference>
<dbReference type="GO" id="GO:0071013">
    <property type="term" value="C:catalytic step 2 spliceosome"/>
    <property type="evidence" value="ECO:0007669"/>
    <property type="project" value="TreeGrafter"/>
</dbReference>
<dbReference type="FunFam" id="2.40.100.10:FF:000008">
    <property type="entry name" value="Peptidyl-prolyl cis-trans isomerase"/>
    <property type="match status" value="1"/>
</dbReference>
<dbReference type="EC" id="5.2.1.8" evidence="3"/>
<dbReference type="GO" id="GO:0006457">
    <property type="term" value="P:protein folding"/>
    <property type="evidence" value="ECO:0007669"/>
    <property type="project" value="InterPro"/>
</dbReference>
<comment type="similarity">
    <text evidence="7">Belongs to the cyclophilin-type PPIase family. PPIL1 subfamily.</text>
</comment>
<evidence type="ECO:0000256" key="3">
    <source>
        <dbReference type="ARBA" id="ARBA00013194"/>
    </source>
</evidence>
<organism evidence="10 11">
    <name type="scientific">Leucocoprinus birnbaumii</name>
    <dbReference type="NCBI Taxonomy" id="56174"/>
    <lineage>
        <taxon>Eukaryota</taxon>
        <taxon>Fungi</taxon>
        <taxon>Dikarya</taxon>
        <taxon>Basidiomycota</taxon>
        <taxon>Agaricomycotina</taxon>
        <taxon>Agaricomycetes</taxon>
        <taxon>Agaricomycetidae</taxon>
        <taxon>Agaricales</taxon>
        <taxon>Agaricineae</taxon>
        <taxon>Agaricaceae</taxon>
        <taxon>Leucocoprinus</taxon>
    </lineage>
</organism>
<dbReference type="SUPFAM" id="SSF50891">
    <property type="entry name" value="Cyclophilin-like"/>
    <property type="match status" value="1"/>
</dbReference>
<dbReference type="PANTHER" id="PTHR45625:SF4">
    <property type="entry name" value="PEPTIDYLPROLYL ISOMERASE DOMAIN AND WD REPEAT-CONTAINING PROTEIN 1"/>
    <property type="match status" value="1"/>
</dbReference>
<dbReference type="PROSITE" id="PS50837">
    <property type="entry name" value="NACHT"/>
    <property type="match status" value="1"/>
</dbReference>
<dbReference type="EMBL" id="JANIEX010000003">
    <property type="protein sequence ID" value="KAJ3576868.1"/>
    <property type="molecule type" value="Genomic_DNA"/>
</dbReference>
<dbReference type="GO" id="GO:0003755">
    <property type="term" value="F:peptidyl-prolyl cis-trans isomerase activity"/>
    <property type="evidence" value="ECO:0007669"/>
    <property type="project" value="UniProtKB-KW"/>
</dbReference>
<protein>
    <recommendedName>
        <fullName evidence="3">peptidylprolyl isomerase</fullName>
        <ecNumber evidence="3">5.2.1.8</ecNumber>
    </recommendedName>
</protein>
<dbReference type="Pfam" id="PF00160">
    <property type="entry name" value="Pro_isomerase"/>
    <property type="match status" value="1"/>
</dbReference>
<keyword evidence="6" id="KW-0413">Isomerase</keyword>
<dbReference type="PANTHER" id="PTHR45625">
    <property type="entry name" value="PEPTIDYL-PROLYL CIS-TRANS ISOMERASE-RELATED"/>
    <property type="match status" value="1"/>
</dbReference>
<evidence type="ECO:0000313" key="10">
    <source>
        <dbReference type="EMBL" id="KAJ3576868.1"/>
    </source>
</evidence>
<feature type="domain" description="NACHT" evidence="9">
    <location>
        <begin position="379"/>
        <end position="529"/>
    </location>
</feature>
<keyword evidence="5" id="KW-0697">Rotamase</keyword>
<evidence type="ECO:0000256" key="4">
    <source>
        <dbReference type="ARBA" id="ARBA00022737"/>
    </source>
</evidence>